<feature type="transmembrane region" description="Helical" evidence="1">
    <location>
        <begin position="123"/>
        <end position="143"/>
    </location>
</feature>
<feature type="transmembrane region" description="Helical" evidence="1">
    <location>
        <begin position="89"/>
        <end position="111"/>
    </location>
</feature>
<accession>A0ABV3G6U4</accession>
<organism evidence="2 3">
    <name type="scientific">Microtetraspora glauca</name>
    <dbReference type="NCBI Taxonomy" id="1996"/>
    <lineage>
        <taxon>Bacteria</taxon>
        <taxon>Bacillati</taxon>
        <taxon>Actinomycetota</taxon>
        <taxon>Actinomycetes</taxon>
        <taxon>Streptosporangiales</taxon>
        <taxon>Streptosporangiaceae</taxon>
        <taxon>Microtetraspora</taxon>
    </lineage>
</organism>
<protein>
    <recommendedName>
        <fullName evidence="4">DUF2127 domain-containing protein</fullName>
    </recommendedName>
</protein>
<gene>
    <name evidence="2" type="ORF">AB0I59_01875</name>
</gene>
<feature type="transmembrane region" description="Helical" evidence="1">
    <location>
        <begin position="12"/>
        <end position="30"/>
    </location>
</feature>
<evidence type="ECO:0000256" key="1">
    <source>
        <dbReference type="SAM" id="Phobius"/>
    </source>
</evidence>
<keyword evidence="1" id="KW-1133">Transmembrane helix</keyword>
<keyword evidence="1" id="KW-0812">Transmembrane</keyword>
<comment type="caution">
    <text evidence="2">The sequence shown here is derived from an EMBL/GenBank/DDBJ whole genome shotgun (WGS) entry which is preliminary data.</text>
</comment>
<name>A0ABV3G6U4_MICGL</name>
<feature type="transmembrane region" description="Helical" evidence="1">
    <location>
        <begin position="58"/>
        <end position="82"/>
    </location>
</feature>
<proteinExistence type="predicted"/>
<sequence>MTKTRHAQSAIGAMYAGLGLTVVAMIVPWIDLATGNVLAGHIRAGYPTFPQGRIDTAVMTWLVCLSVVGALGIICWFCAIWAARTGKRWARGVVTLVFALGLGIALFDLLVRDTSGDTGLPPLLGWVGMLPCLAGLLAVALLWRRSQPTSQA</sequence>
<evidence type="ECO:0000313" key="2">
    <source>
        <dbReference type="EMBL" id="MEV0967356.1"/>
    </source>
</evidence>
<keyword evidence="1" id="KW-0472">Membrane</keyword>
<evidence type="ECO:0000313" key="3">
    <source>
        <dbReference type="Proteomes" id="UP001551675"/>
    </source>
</evidence>
<evidence type="ECO:0008006" key="4">
    <source>
        <dbReference type="Google" id="ProtNLM"/>
    </source>
</evidence>
<reference evidence="2 3" key="1">
    <citation type="submission" date="2024-06" db="EMBL/GenBank/DDBJ databases">
        <title>The Natural Products Discovery Center: Release of the First 8490 Sequenced Strains for Exploring Actinobacteria Biosynthetic Diversity.</title>
        <authorList>
            <person name="Kalkreuter E."/>
            <person name="Kautsar S.A."/>
            <person name="Yang D."/>
            <person name="Bader C.D."/>
            <person name="Teijaro C.N."/>
            <person name="Fluegel L."/>
            <person name="Davis C.M."/>
            <person name="Simpson J.R."/>
            <person name="Lauterbach L."/>
            <person name="Steele A.D."/>
            <person name="Gui C."/>
            <person name="Meng S."/>
            <person name="Li G."/>
            <person name="Viehrig K."/>
            <person name="Ye F."/>
            <person name="Su P."/>
            <person name="Kiefer A.F."/>
            <person name="Nichols A."/>
            <person name="Cepeda A.J."/>
            <person name="Yan W."/>
            <person name="Fan B."/>
            <person name="Jiang Y."/>
            <person name="Adhikari A."/>
            <person name="Zheng C.-J."/>
            <person name="Schuster L."/>
            <person name="Cowan T.M."/>
            <person name="Smanski M.J."/>
            <person name="Chevrette M.G."/>
            <person name="De Carvalho L.P.S."/>
            <person name="Shen B."/>
        </authorList>
    </citation>
    <scope>NUCLEOTIDE SEQUENCE [LARGE SCALE GENOMIC DNA]</scope>
    <source>
        <strain evidence="2 3">NPDC050100</strain>
    </source>
</reference>
<dbReference type="EMBL" id="JBFALK010000001">
    <property type="protein sequence ID" value="MEV0967356.1"/>
    <property type="molecule type" value="Genomic_DNA"/>
</dbReference>
<dbReference type="Proteomes" id="UP001551675">
    <property type="component" value="Unassembled WGS sequence"/>
</dbReference>
<keyword evidence="3" id="KW-1185">Reference proteome</keyword>
<dbReference type="RefSeq" id="WP_358129056.1">
    <property type="nucleotide sequence ID" value="NZ_JBFALK010000001.1"/>
</dbReference>